<evidence type="ECO:0000313" key="7">
    <source>
        <dbReference type="EMBL" id="GBE61535.1"/>
    </source>
</evidence>
<dbReference type="PROSITE" id="PS50082">
    <property type="entry name" value="WD_REPEATS_2"/>
    <property type="match status" value="4"/>
</dbReference>
<comment type="caution">
    <text evidence="7">The sequence shown here is derived from an EMBL/GenBank/DDBJ whole genome shotgun (WGS) entry which is preliminary data.</text>
</comment>
<feature type="repeat" description="WD" evidence="6">
    <location>
        <begin position="94"/>
        <end position="135"/>
    </location>
</feature>
<evidence type="ECO:0000256" key="1">
    <source>
        <dbReference type="ARBA" id="ARBA00004496"/>
    </source>
</evidence>
<dbReference type="Proteomes" id="UP000236319">
    <property type="component" value="Unassembled WGS sequence"/>
</dbReference>
<dbReference type="Gene3D" id="2.130.10.10">
    <property type="entry name" value="YVTN repeat-like/Quinoprotein amine dehydrogenase"/>
    <property type="match status" value="2"/>
</dbReference>
<dbReference type="InterPro" id="IPR001680">
    <property type="entry name" value="WD40_rpt"/>
</dbReference>
<dbReference type="VEuPathDB" id="PiroplasmaDB:BOVATA_030280"/>
<feature type="repeat" description="WD" evidence="6">
    <location>
        <begin position="299"/>
        <end position="319"/>
    </location>
</feature>
<dbReference type="InterPro" id="IPR051980">
    <property type="entry name" value="WD_repeat_MORG1"/>
</dbReference>
<keyword evidence="3 6" id="KW-0853">WD repeat</keyword>
<organism evidence="7 8">
    <name type="scientific">Babesia ovata</name>
    <dbReference type="NCBI Taxonomy" id="189622"/>
    <lineage>
        <taxon>Eukaryota</taxon>
        <taxon>Sar</taxon>
        <taxon>Alveolata</taxon>
        <taxon>Apicomplexa</taxon>
        <taxon>Aconoidasida</taxon>
        <taxon>Piroplasmida</taxon>
        <taxon>Babesiidae</taxon>
        <taxon>Babesia</taxon>
    </lineage>
</organism>
<dbReference type="PRINTS" id="PR00320">
    <property type="entry name" value="GPROTEINBRPT"/>
</dbReference>
<feature type="repeat" description="WD" evidence="6">
    <location>
        <begin position="10"/>
        <end position="42"/>
    </location>
</feature>
<evidence type="ECO:0000256" key="2">
    <source>
        <dbReference type="ARBA" id="ARBA00022490"/>
    </source>
</evidence>
<dbReference type="InterPro" id="IPR015943">
    <property type="entry name" value="WD40/YVTN_repeat-like_dom_sf"/>
</dbReference>
<gene>
    <name evidence="7" type="ORF">BOVATA_030280</name>
</gene>
<dbReference type="SMART" id="SM00320">
    <property type="entry name" value="WD40"/>
    <property type="match status" value="6"/>
</dbReference>
<keyword evidence="2" id="KW-0963">Cytoplasm</keyword>
<dbReference type="GO" id="GO:0005737">
    <property type="term" value="C:cytoplasm"/>
    <property type="evidence" value="ECO:0007669"/>
    <property type="project" value="UniProtKB-SubCell"/>
</dbReference>
<name>A0A2H6KEX2_9APIC</name>
<dbReference type="GeneID" id="39875305"/>
<dbReference type="PANTHER" id="PTHR22842:SF3">
    <property type="entry name" value="WD REPEAT DOMAIN-CONTAINING PROTEIN 83"/>
    <property type="match status" value="1"/>
</dbReference>
<dbReference type="InterPro" id="IPR020472">
    <property type="entry name" value="WD40_PAC1"/>
</dbReference>
<comment type="subcellular location">
    <subcellularLocation>
        <location evidence="1">Cytoplasm</location>
    </subcellularLocation>
</comment>
<dbReference type="OrthoDB" id="71437at2759"/>
<dbReference type="PROSITE" id="PS50294">
    <property type="entry name" value="WD_REPEATS_REGION"/>
    <property type="match status" value="2"/>
</dbReference>
<evidence type="ECO:0000256" key="5">
    <source>
        <dbReference type="ARBA" id="ARBA00038145"/>
    </source>
</evidence>
<comment type="similarity">
    <text evidence="5">Belongs to the WD repeat MORG1 family.</text>
</comment>
<keyword evidence="4" id="KW-0677">Repeat</keyword>
<dbReference type="RefSeq" id="XP_028867778.1">
    <property type="nucleotide sequence ID" value="XM_029011945.1"/>
</dbReference>
<dbReference type="InterPro" id="IPR036322">
    <property type="entry name" value="WD40_repeat_dom_sf"/>
</dbReference>
<dbReference type="Pfam" id="PF00400">
    <property type="entry name" value="WD40"/>
    <property type="match status" value="5"/>
</dbReference>
<sequence length="319" mass="35273">MHRLELVGESREHSGCINAIEFDSTGIYCLTAGNDRSVRLWNPARQLHIKRFFGPHNYHVNDVCLSSDSAHFVSAGAEHLAFYWDTAEGKVIRKFNHGGSVTCCNYVADGSLICTGSEDRSVRFWDHRSRGAVSVFKDAKDGISSVCERECVVVASSVDGAVRLYDLRKGLLKTDYFEKPVVNVCVSTAVEDCYIASVLDDTVALVEHGDVLTRYRGHTCENYRIHCTFDPCEEFVLCGSSSGTIYCWSLSNNRSSSTVPGAHSGPLTALAFSNPSLLKDGRLVRDLEKNVIDSLREKGSLLVTGGKDGYMRVWRFYGA</sequence>
<accession>A0A2H6KEX2</accession>
<dbReference type="GO" id="GO:0071013">
    <property type="term" value="C:catalytic step 2 spliceosome"/>
    <property type="evidence" value="ECO:0007669"/>
    <property type="project" value="TreeGrafter"/>
</dbReference>
<evidence type="ECO:0000256" key="4">
    <source>
        <dbReference type="ARBA" id="ARBA00022737"/>
    </source>
</evidence>
<dbReference type="PANTHER" id="PTHR22842">
    <property type="entry name" value="WD40 REPEAT PROTEIN"/>
    <property type="match status" value="1"/>
</dbReference>
<evidence type="ECO:0000256" key="6">
    <source>
        <dbReference type="PROSITE-ProRule" id="PRU00221"/>
    </source>
</evidence>
<dbReference type="AlphaFoldDB" id="A0A2H6KEX2"/>
<reference evidence="7 8" key="1">
    <citation type="journal article" date="2017" name="BMC Genomics">
        <title>Whole-genome assembly of Babesia ovata and comparative genomics between closely related pathogens.</title>
        <authorList>
            <person name="Yamagishi J."/>
            <person name="Asada M."/>
            <person name="Hakimi H."/>
            <person name="Tanaka T.Q."/>
            <person name="Sugimoto C."/>
            <person name="Kawazu S."/>
        </authorList>
    </citation>
    <scope>NUCLEOTIDE SEQUENCE [LARGE SCALE GENOMIC DNA]</scope>
    <source>
        <strain evidence="7 8">Miyake</strain>
    </source>
</reference>
<evidence type="ECO:0000256" key="3">
    <source>
        <dbReference type="ARBA" id="ARBA00022574"/>
    </source>
</evidence>
<keyword evidence="8" id="KW-1185">Reference proteome</keyword>
<feature type="repeat" description="WD" evidence="6">
    <location>
        <begin position="53"/>
        <end position="94"/>
    </location>
</feature>
<proteinExistence type="inferred from homology"/>
<evidence type="ECO:0000313" key="8">
    <source>
        <dbReference type="Proteomes" id="UP000236319"/>
    </source>
</evidence>
<protein>
    <submittedName>
        <fullName evidence="7">WD G-beta repeat containing protein, putative</fullName>
    </submittedName>
</protein>
<dbReference type="EMBL" id="BDSA01000003">
    <property type="protein sequence ID" value="GBE61535.1"/>
    <property type="molecule type" value="Genomic_DNA"/>
</dbReference>
<dbReference type="GO" id="GO:0000398">
    <property type="term" value="P:mRNA splicing, via spliceosome"/>
    <property type="evidence" value="ECO:0007669"/>
    <property type="project" value="TreeGrafter"/>
</dbReference>
<dbReference type="SUPFAM" id="SSF50978">
    <property type="entry name" value="WD40 repeat-like"/>
    <property type="match status" value="1"/>
</dbReference>